<dbReference type="EMBL" id="RBKT01000001">
    <property type="protein sequence ID" value="RKR92419.1"/>
    <property type="molecule type" value="Genomic_DNA"/>
</dbReference>
<dbReference type="RefSeq" id="WP_121160419.1">
    <property type="nucleotide sequence ID" value="NZ_RBKT01000001.1"/>
</dbReference>
<evidence type="ECO:0000256" key="1">
    <source>
        <dbReference type="SAM" id="MobiDB-lite"/>
    </source>
</evidence>
<evidence type="ECO:0008006" key="4">
    <source>
        <dbReference type="Google" id="ProtNLM"/>
    </source>
</evidence>
<dbReference type="AlphaFoldDB" id="A0A495JW88"/>
<protein>
    <recommendedName>
        <fullName evidence="4">AsnC-like helix-turn-helix protein</fullName>
    </recommendedName>
</protein>
<dbReference type="InterPro" id="IPR011008">
    <property type="entry name" value="Dimeric_a/b-barrel"/>
</dbReference>
<feature type="region of interest" description="Disordered" evidence="1">
    <location>
        <begin position="1"/>
        <end position="33"/>
    </location>
</feature>
<evidence type="ECO:0000313" key="3">
    <source>
        <dbReference type="Proteomes" id="UP000277671"/>
    </source>
</evidence>
<accession>A0A495JW88</accession>
<dbReference type="OrthoDB" id="3396933at2"/>
<dbReference type="Gene3D" id="3.30.70.920">
    <property type="match status" value="1"/>
</dbReference>
<dbReference type="SUPFAM" id="SSF54909">
    <property type="entry name" value="Dimeric alpha+beta barrel"/>
    <property type="match status" value="1"/>
</dbReference>
<dbReference type="Proteomes" id="UP000277671">
    <property type="component" value="Unassembled WGS sequence"/>
</dbReference>
<gene>
    <name evidence="2" type="ORF">BDK92_6860</name>
</gene>
<proteinExistence type="predicted"/>
<evidence type="ECO:0000313" key="2">
    <source>
        <dbReference type="EMBL" id="RKR92419.1"/>
    </source>
</evidence>
<organism evidence="2 3">
    <name type="scientific">Micromonospora pisi</name>
    <dbReference type="NCBI Taxonomy" id="589240"/>
    <lineage>
        <taxon>Bacteria</taxon>
        <taxon>Bacillati</taxon>
        <taxon>Actinomycetota</taxon>
        <taxon>Actinomycetes</taxon>
        <taxon>Micromonosporales</taxon>
        <taxon>Micromonosporaceae</taxon>
        <taxon>Micromonospora</taxon>
    </lineage>
</organism>
<sequence length="130" mass="14092">MYSPTLPRRTPRRTSTGRDAGTPARPRPDDLLTGASDGIEALVCVRLAASTDGDQFARHLRGDHRVIAAWWVAADIDLMVRLSCANLPELNAAVAALRLSGGAAETITHLLLRPLEILERDTTEPECDPL</sequence>
<reference evidence="2 3" key="1">
    <citation type="submission" date="2018-10" db="EMBL/GenBank/DDBJ databases">
        <title>Sequencing the genomes of 1000 actinobacteria strains.</title>
        <authorList>
            <person name="Klenk H.-P."/>
        </authorList>
    </citation>
    <scope>NUCLEOTIDE SEQUENCE [LARGE SCALE GENOMIC DNA]</scope>
    <source>
        <strain evidence="2 3">DSM 45175</strain>
    </source>
</reference>
<name>A0A495JW88_9ACTN</name>
<comment type="caution">
    <text evidence="2">The sequence shown here is derived from an EMBL/GenBank/DDBJ whole genome shotgun (WGS) entry which is preliminary data.</text>
</comment>
<keyword evidence="3" id="KW-1185">Reference proteome</keyword>